<sequence length="123" mass="13505">MSVPGSEDQLGLKVRRAQEALAAIRGVGTSGKVRVVVDANNKLLDVFVPGLDLDTTDAIIAAYGAAVADQQPRIAEATREITADPQFESVSAFVRANSKSPEPTWTEEDEDRYFEEQNRRGWR</sequence>
<dbReference type="SUPFAM" id="SSF82607">
    <property type="entry name" value="YbaB-like"/>
    <property type="match status" value="1"/>
</dbReference>
<gene>
    <name evidence="2" type="ORF">HGA10_27105</name>
</gene>
<organism evidence="2 3">
    <name type="scientific">Nocardia coubleae</name>
    <dbReference type="NCBI Taxonomy" id="356147"/>
    <lineage>
        <taxon>Bacteria</taxon>
        <taxon>Bacillati</taxon>
        <taxon>Actinomycetota</taxon>
        <taxon>Actinomycetes</taxon>
        <taxon>Mycobacteriales</taxon>
        <taxon>Nocardiaceae</taxon>
        <taxon>Nocardia</taxon>
    </lineage>
</organism>
<comment type="caution">
    <text evidence="2">The sequence shown here is derived from an EMBL/GenBank/DDBJ whole genome shotgun (WGS) entry which is preliminary data.</text>
</comment>
<accession>A0A846WFF1</accession>
<evidence type="ECO:0000313" key="2">
    <source>
        <dbReference type="EMBL" id="NKX90958.1"/>
    </source>
</evidence>
<feature type="compositionally biased region" description="Basic and acidic residues" evidence="1">
    <location>
        <begin position="114"/>
        <end position="123"/>
    </location>
</feature>
<reference evidence="2 3" key="1">
    <citation type="submission" date="2020-04" db="EMBL/GenBank/DDBJ databases">
        <title>MicrobeNet Type strains.</title>
        <authorList>
            <person name="Nicholson A.C."/>
        </authorList>
    </citation>
    <scope>NUCLEOTIDE SEQUENCE [LARGE SCALE GENOMIC DNA]</scope>
    <source>
        <strain evidence="2 3">DSM 44960</strain>
    </source>
</reference>
<name>A0A846WFF1_9NOCA</name>
<dbReference type="RefSeq" id="WP_067643158.1">
    <property type="nucleotide sequence ID" value="NZ_JAAXOM010000008.1"/>
</dbReference>
<keyword evidence="3" id="KW-1185">Reference proteome</keyword>
<evidence type="ECO:0000313" key="3">
    <source>
        <dbReference type="Proteomes" id="UP000572007"/>
    </source>
</evidence>
<dbReference type="AlphaFoldDB" id="A0A846WFF1"/>
<protein>
    <submittedName>
        <fullName evidence="2">YbaB/EbfC family nucleoid-associated protein</fullName>
    </submittedName>
</protein>
<dbReference type="InterPro" id="IPR036894">
    <property type="entry name" value="YbaB-like_sf"/>
</dbReference>
<dbReference type="Proteomes" id="UP000572007">
    <property type="component" value="Unassembled WGS sequence"/>
</dbReference>
<proteinExistence type="predicted"/>
<feature type="region of interest" description="Disordered" evidence="1">
    <location>
        <begin position="95"/>
        <end position="123"/>
    </location>
</feature>
<dbReference type="EMBL" id="JAAXOM010000008">
    <property type="protein sequence ID" value="NKX90958.1"/>
    <property type="molecule type" value="Genomic_DNA"/>
</dbReference>
<evidence type="ECO:0000256" key="1">
    <source>
        <dbReference type="SAM" id="MobiDB-lite"/>
    </source>
</evidence>